<dbReference type="KEGG" id="tem:JW646_12670"/>
<protein>
    <submittedName>
        <fullName evidence="4">Metallophosphoesterase</fullName>
    </submittedName>
</protein>
<dbReference type="InterPro" id="IPR004843">
    <property type="entry name" value="Calcineurin-like_PHP"/>
</dbReference>
<keyword evidence="1" id="KW-0479">Metal-binding</keyword>
<proteinExistence type="predicted"/>
<evidence type="ECO:0000313" key="4">
    <source>
        <dbReference type="EMBL" id="UEL46494.1"/>
    </source>
</evidence>
<keyword evidence="2" id="KW-0378">Hydrolase</keyword>
<dbReference type="GO" id="GO:0009245">
    <property type="term" value="P:lipid A biosynthetic process"/>
    <property type="evidence" value="ECO:0007669"/>
    <property type="project" value="TreeGrafter"/>
</dbReference>
<evidence type="ECO:0000256" key="2">
    <source>
        <dbReference type="ARBA" id="ARBA00022801"/>
    </source>
</evidence>
<dbReference type="RefSeq" id="WP_228415368.1">
    <property type="nucleotide sequence ID" value="NZ_CP081135.1"/>
</dbReference>
<name>A0AAX2ZBB3_9FIRM</name>
<dbReference type="InterPro" id="IPR029052">
    <property type="entry name" value="Metallo-depent_PP-like"/>
</dbReference>
<evidence type="ECO:0000256" key="1">
    <source>
        <dbReference type="ARBA" id="ARBA00022723"/>
    </source>
</evidence>
<dbReference type="Proteomes" id="UP001198983">
    <property type="component" value="Chromosome"/>
</dbReference>
<dbReference type="GO" id="GO:0016020">
    <property type="term" value="C:membrane"/>
    <property type="evidence" value="ECO:0007669"/>
    <property type="project" value="GOC"/>
</dbReference>
<accession>A0AAX2ZBB3</accession>
<dbReference type="GO" id="GO:0046872">
    <property type="term" value="F:metal ion binding"/>
    <property type="evidence" value="ECO:0007669"/>
    <property type="project" value="UniProtKB-KW"/>
</dbReference>
<feature type="domain" description="Calcineurin-like phosphoesterase" evidence="3">
    <location>
        <begin position="25"/>
        <end position="204"/>
    </location>
</feature>
<evidence type="ECO:0000259" key="3">
    <source>
        <dbReference type="Pfam" id="PF00149"/>
    </source>
</evidence>
<dbReference type="PANTHER" id="PTHR31302">
    <property type="entry name" value="TRANSMEMBRANE PROTEIN WITH METALLOPHOSPHOESTERASE DOMAIN-RELATED"/>
    <property type="match status" value="1"/>
</dbReference>
<dbReference type="CDD" id="cd07385">
    <property type="entry name" value="MPP_YkuE_C"/>
    <property type="match status" value="1"/>
</dbReference>
<organism evidence="4 5">
    <name type="scientific">Terrisporobacter hibernicus</name>
    <dbReference type="NCBI Taxonomy" id="2813371"/>
    <lineage>
        <taxon>Bacteria</taxon>
        <taxon>Bacillati</taxon>
        <taxon>Bacillota</taxon>
        <taxon>Clostridia</taxon>
        <taxon>Peptostreptococcales</taxon>
        <taxon>Peptostreptococcaceae</taxon>
        <taxon>Terrisporobacter</taxon>
    </lineage>
</organism>
<keyword evidence="5" id="KW-1185">Reference proteome</keyword>
<dbReference type="AlphaFoldDB" id="A0AAX2ZBB3"/>
<dbReference type="PANTHER" id="PTHR31302:SF31">
    <property type="entry name" value="PHOSPHODIESTERASE YAEI"/>
    <property type="match status" value="1"/>
</dbReference>
<dbReference type="Pfam" id="PF00149">
    <property type="entry name" value="Metallophos"/>
    <property type="match status" value="1"/>
</dbReference>
<evidence type="ECO:0000313" key="5">
    <source>
        <dbReference type="Proteomes" id="UP001198983"/>
    </source>
</evidence>
<sequence>MSKLEVVNYIIENKKIPQEFNDYVIVQISDLHNKSFGKNNINLINKIDQISPQVVLITGDIIDGENKNFQVSLDLLKDLSTKYKVYHITGNHEQKALVKRYKKLYEEYFKKLHDLSAIHLDNEKVQIKKGNSHINIYGLTIPFGYYKYLFDKDKSTDLEENFLQKNLPFINKNEYNILLAHTPFYFDDYEKWGGDLILAGHVHGGIIRLPIVGGLLSPNRKFFPKYDLGKYDKNDSTMIVTKGLGGSKVLFRINCKPEIVKITLKSKNY</sequence>
<dbReference type="InterPro" id="IPR051158">
    <property type="entry name" value="Metallophosphoesterase_sf"/>
</dbReference>
<dbReference type="EMBL" id="CP081135">
    <property type="protein sequence ID" value="UEL46494.1"/>
    <property type="molecule type" value="Genomic_DNA"/>
</dbReference>
<dbReference type="GO" id="GO:0008758">
    <property type="term" value="F:UDP-2,3-diacylglucosamine hydrolase activity"/>
    <property type="evidence" value="ECO:0007669"/>
    <property type="project" value="TreeGrafter"/>
</dbReference>
<dbReference type="Gene3D" id="3.60.21.10">
    <property type="match status" value="1"/>
</dbReference>
<gene>
    <name evidence="4" type="ORF">JW646_12670</name>
</gene>
<dbReference type="SUPFAM" id="SSF56300">
    <property type="entry name" value="Metallo-dependent phosphatases"/>
    <property type="match status" value="1"/>
</dbReference>
<reference evidence="4 5" key="1">
    <citation type="journal article" date="2023" name="Int. J. Syst. Evol. Microbiol.">
        <title>Terrisporobacter hibernicus sp. nov., isolated from bovine faeces in Northern Ireland.</title>
        <authorList>
            <person name="Mitchell M."/>
            <person name="Nguyen S.V."/>
            <person name="Connor M."/>
            <person name="Fairley D.J."/>
            <person name="Donoghue O."/>
            <person name="Marshall H."/>
            <person name="Koolman L."/>
            <person name="McMullan G."/>
            <person name="Schaffer K.E."/>
            <person name="McGrath J.W."/>
            <person name="Fanning S."/>
        </authorList>
    </citation>
    <scope>NUCLEOTIDE SEQUENCE [LARGE SCALE GENOMIC DNA]</scope>
    <source>
        <strain evidence="4 5">MCA3</strain>
    </source>
</reference>